<keyword evidence="3 8" id="KW-0418">Kinase</keyword>
<dbReference type="Pfam" id="PF20143">
    <property type="entry name" value="NAD_kinase_C"/>
    <property type="match status" value="1"/>
</dbReference>
<dbReference type="InterPro" id="IPR016064">
    <property type="entry name" value="NAD/diacylglycerol_kinase_sf"/>
</dbReference>
<proteinExistence type="inferred from homology"/>
<accession>A0A4Z0Y967</accession>
<dbReference type="Gene3D" id="3.40.50.10330">
    <property type="entry name" value="Probable inorganic polyphosphate/atp-NAD kinase, domain 1"/>
    <property type="match status" value="1"/>
</dbReference>
<dbReference type="GO" id="GO:0005524">
    <property type="term" value="F:ATP binding"/>
    <property type="evidence" value="ECO:0007669"/>
    <property type="project" value="UniProtKB-KW"/>
</dbReference>
<feature type="binding site" evidence="8">
    <location>
        <position position="171"/>
    </location>
    <ligand>
        <name>NAD(+)</name>
        <dbReference type="ChEBI" id="CHEBI:57540"/>
    </ligand>
</feature>
<dbReference type="EMBL" id="SRMQ01000005">
    <property type="protein sequence ID" value="TGJ76498.1"/>
    <property type="molecule type" value="Genomic_DNA"/>
</dbReference>
<feature type="active site" description="Proton acceptor" evidence="8">
    <location>
        <position position="69"/>
    </location>
</feature>
<evidence type="ECO:0000256" key="6">
    <source>
        <dbReference type="ARBA" id="ARBA00023027"/>
    </source>
</evidence>
<dbReference type="Gene3D" id="2.60.200.30">
    <property type="entry name" value="Probable inorganic polyphosphate/atp-NAD kinase, domain 2"/>
    <property type="match status" value="1"/>
</dbReference>
<keyword evidence="1 8" id="KW-0808">Transferase</keyword>
<keyword evidence="10" id="KW-1185">Reference proteome</keyword>
<dbReference type="Pfam" id="PF01513">
    <property type="entry name" value="NAD_kinase"/>
    <property type="match status" value="1"/>
</dbReference>
<feature type="binding site" evidence="8">
    <location>
        <begin position="182"/>
        <end position="187"/>
    </location>
    <ligand>
        <name>NAD(+)</name>
        <dbReference type="ChEBI" id="CHEBI:57540"/>
    </ligand>
</feature>
<dbReference type="FunFam" id="2.60.200.30:FF:000009">
    <property type="entry name" value="Poly(P)/ATP NAD kinase"/>
    <property type="match status" value="1"/>
</dbReference>
<keyword evidence="8" id="KW-0963">Cytoplasm</keyword>
<organism evidence="9 10">
    <name type="scientific">Caproiciproducens galactitolivorans</name>
    <dbReference type="NCBI Taxonomy" id="642589"/>
    <lineage>
        <taxon>Bacteria</taxon>
        <taxon>Bacillati</taxon>
        <taxon>Bacillota</taxon>
        <taxon>Clostridia</taxon>
        <taxon>Eubacteriales</taxon>
        <taxon>Acutalibacteraceae</taxon>
        <taxon>Caproiciproducens</taxon>
    </lineage>
</organism>
<name>A0A4Z0Y967_9FIRM</name>
<dbReference type="HAMAP" id="MF_00361">
    <property type="entry name" value="NAD_kinase"/>
    <property type="match status" value="1"/>
</dbReference>
<dbReference type="InterPro" id="IPR017437">
    <property type="entry name" value="ATP-NAD_kinase_PpnK-typ_C"/>
</dbReference>
<dbReference type="InterPro" id="IPR002504">
    <property type="entry name" value="NADK"/>
</dbReference>
<dbReference type="SUPFAM" id="SSF111331">
    <property type="entry name" value="NAD kinase/diacylglycerol kinase-like"/>
    <property type="match status" value="1"/>
</dbReference>
<evidence type="ECO:0000313" key="10">
    <source>
        <dbReference type="Proteomes" id="UP000297714"/>
    </source>
</evidence>
<gene>
    <name evidence="8 9" type="primary">nadK</name>
    <name evidence="9" type="ORF">CAGA_14090</name>
</gene>
<dbReference type="GO" id="GO:0003951">
    <property type="term" value="F:NAD+ kinase activity"/>
    <property type="evidence" value="ECO:0007669"/>
    <property type="project" value="UniProtKB-UniRule"/>
</dbReference>
<keyword evidence="6 8" id="KW-0520">NAD</keyword>
<feature type="binding site" evidence="8">
    <location>
        <begin position="69"/>
        <end position="70"/>
    </location>
    <ligand>
        <name>NAD(+)</name>
        <dbReference type="ChEBI" id="CHEBI:57540"/>
    </ligand>
</feature>
<evidence type="ECO:0000256" key="4">
    <source>
        <dbReference type="ARBA" id="ARBA00022840"/>
    </source>
</evidence>
<dbReference type="GO" id="GO:0046872">
    <property type="term" value="F:metal ion binding"/>
    <property type="evidence" value="ECO:0007669"/>
    <property type="project" value="UniProtKB-UniRule"/>
</dbReference>
<evidence type="ECO:0000256" key="3">
    <source>
        <dbReference type="ARBA" id="ARBA00022777"/>
    </source>
</evidence>
<evidence type="ECO:0000256" key="5">
    <source>
        <dbReference type="ARBA" id="ARBA00022857"/>
    </source>
</evidence>
<dbReference type="AlphaFoldDB" id="A0A4Z0Y967"/>
<dbReference type="InterPro" id="IPR017438">
    <property type="entry name" value="ATP-NAD_kinase_N"/>
</dbReference>
<protein>
    <recommendedName>
        <fullName evidence="8">NAD kinase</fullName>
        <ecNumber evidence="8">2.7.1.23</ecNumber>
    </recommendedName>
    <alternativeName>
        <fullName evidence="8">ATP-dependent NAD kinase</fullName>
    </alternativeName>
</protein>
<comment type="caution">
    <text evidence="8">Lacks conserved residue(s) required for the propagation of feature annotation.</text>
</comment>
<feature type="binding site" evidence="8">
    <location>
        <begin position="141"/>
        <end position="142"/>
    </location>
    <ligand>
        <name>NAD(+)</name>
        <dbReference type="ChEBI" id="CHEBI:57540"/>
    </ligand>
</feature>
<dbReference type="GO" id="GO:0051287">
    <property type="term" value="F:NAD binding"/>
    <property type="evidence" value="ECO:0007669"/>
    <property type="project" value="UniProtKB-ARBA"/>
</dbReference>
<dbReference type="GO" id="GO:0005737">
    <property type="term" value="C:cytoplasm"/>
    <property type="evidence" value="ECO:0007669"/>
    <property type="project" value="UniProtKB-SubCell"/>
</dbReference>
<comment type="function">
    <text evidence="8">Involved in the regulation of the intracellular balance of NAD and NADP, and is a key enzyme in the biosynthesis of NADP. Catalyzes specifically the phosphorylation on 2'-hydroxyl of the adenosine moiety of NAD to yield NADP.</text>
</comment>
<dbReference type="GO" id="GO:0019674">
    <property type="term" value="P:NAD+ metabolic process"/>
    <property type="evidence" value="ECO:0007669"/>
    <property type="project" value="InterPro"/>
</dbReference>
<dbReference type="PANTHER" id="PTHR20275">
    <property type="entry name" value="NAD KINASE"/>
    <property type="match status" value="1"/>
</dbReference>
<sequence length="285" mass="31769">MKVALIPNLSKHNAQLHTLEVVHKLHKFGAEVFMRSNLKSCFANSRITFYDDFDKMMFDCDVVIAVGGDGTIIHCSRHAAVAGKPILGINVGRLGFVAELETNELDRLKDLVDGDYEIENRMLLEIRLENNGHKETYYALNDAVIARGALSRILDFTVHFNRKNVCNYRADGLIVSTPTGSTAYSLSAGGPIIDPSICCILLTPICPHSLLTRPVVFGPDAKLSVTATSNYNSEIFLTIDGDTFIQIEDNQKIDFCRSERSAGIIKLKDNNFYEVVNKKLTERRI</sequence>
<evidence type="ECO:0000313" key="9">
    <source>
        <dbReference type="EMBL" id="TGJ76498.1"/>
    </source>
</evidence>
<dbReference type="EC" id="2.7.1.23" evidence="8"/>
<feature type="binding site" evidence="8">
    <location>
        <position position="152"/>
    </location>
    <ligand>
        <name>NAD(+)</name>
        <dbReference type="ChEBI" id="CHEBI:57540"/>
    </ligand>
</feature>
<feature type="binding site" evidence="8">
    <location>
        <position position="169"/>
    </location>
    <ligand>
        <name>NAD(+)</name>
        <dbReference type="ChEBI" id="CHEBI:57540"/>
    </ligand>
</feature>
<evidence type="ECO:0000256" key="1">
    <source>
        <dbReference type="ARBA" id="ARBA00022679"/>
    </source>
</evidence>
<evidence type="ECO:0000256" key="7">
    <source>
        <dbReference type="ARBA" id="ARBA00047925"/>
    </source>
</evidence>
<dbReference type="GO" id="GO:0006741">
    <property type="term" value="P:NADP+ biosynthetic process"/>
    <property type="evidence" value="ECO:0007669"/>
    <property type="project" value="UniProtKB-UniRule"/>
</dbReference>
<feature type="binding site" evidence="8">
    <location>
        <position position="74"/>
    </location>
    <ligand>
        <name>NAD(+)</name>
        <dbReference type="ChEBI" id="CHEBI:57540"/>
    </ligand>
</feature>
<dbReference type="PANTHER" id="PTHR20275:SF0">
    <property type="entry name" value="NAD KINASE"/>
    <property type="match status" value="1"/>
</dbReference>
<dbReference type="Proteomes" id="UP000297714">
    <property type="component" value="Unassembled WGS sequence"/>
</dbReference>
<comment type="catalytic activity">
    <reaction evidence="7 8">
        <text>NAD(+) + ATP = ADP + NADP(+) + H(+)</text>
        <dbReference type="Rhea" id="RHEA:18629"/>
        <dbReference type="ChEBI" id="CHEBI:15378"/>
        <dbReference type="ChEBI" id="CHEBI:30616"/>
        <dbReference type="ChEBI" id="CHEBI:57540"/>
        <dbReference type="ChEBI" id="CHEBI:58349"/>
        <dbReference type="ChEBI" id="CHEBI:456216"/>
        <dbReference type="EC" id="2.7.1.23"/>
    </reaction>
</comment>
<comment type="similarity">
    <text evidence="8">Belongs to the NAD kinase family.</text>
</comment>
<dbReference type="OrthoDB" id="9774737at2"/>
<comment type="cofactor">
    <cofactor evidence="8">
        <name>a divalent metal cation</name>
        <dbReference type="ChEBI" id="CHEBI:60240"/>
    </cofactor>
</comment>
<comment type="subcellular location">
    <subcellularLocation>
        <location evidence="8">Cytoplasm</location>
    </subcellularLocation>
</comment>
<keyword evidence="4 8" id="KW-0067">ATP-binding</keyword>
<comment type="caution">
    <text evidence="9">The sequence shown here is derived from an EMBL/GenBank/DDBJ whole genome shotgun (WGS) entry which is preliminary data.</text>
</comment>
<keyword evidence="2 8" id="KW-0547">Nucleotide-binding</keyword>
<keyword evidence="5 8" id="KW-0521">NADP</keyword>
<evidence type="ECO:0000256" key="8">
    <source>
        <dbReference type="HAMAP-Rule" id="MF_00361"/>
    </source>
</evidence>
<reference evidence="9 10" key="1">
    <citation type="submission" date="2019-04" db="EMBL/GenBank/DDBJ databases">
        <authorList>
            <person name="Poehlein A."/>
            <person name="Bengelsdorf F.R."/>
            <person name="Duerre P."/>
            <person name="Daniel R."/>
        </authorList>
    </citation>
    <scope>NUCLEOTIDE SEQUENCE [LARGE SCALE GENOMIC DNA]</scope>
    <source>
        <strain evidence="9 10">BS-1</strain>
    </source>
</reference>
<evidence type="ECO:0000256" key="2">
    <source>
        <dbReference type="ARBA" id="ARBA00022741"/>
    </source>
</evidence>